<feature type="transmembrane region" description="Helical" evidence="2">
    <location>
        <begin position="292"/>
        <end position="311"/>
    </location>
</feature>
<sequence>MKHPFAAAALAALLAGPAGAVTVAERYSSFIVFGDSLSDPGNLYAATGGAVPQSPPYYAGRFSDGPVWAETLGAKFAAEGKPVANYAFGGAKAVKADDFPFDIPDLADELGLFALSPMPAALGPEPLAALWFGGNDLFKAQDDGGAALIAAAEAAADAVADAAQSLFRFYGIADILLVNLGDVGATPAYARTSLEADMTAATLAYNARLAANADLLRLSGLEVTLFDSYALGKRIADDPAAYGITNATDACFDGVTVCADPTAYAFFDGVHPSSTAHNILAARIEAALPVPVPAAGGMLLLGLGALAAAGARRKAA</sequence>
<keyword evidence="5" id="KW-1185">Reference proteome</keyword>
<dbReference type="OrthoDB" id="5292073at2"/>
<keyword evidence="1" id="KW-0378">Hydrolase</keyword>
<dbReference type="EMBL" id="FRDL01000001">
    <property type="protein sequence ID" value="SHN49955.1"/>
    <property type="molecule type" value="Genomic_DNA"/>
</dbReference>
<dbReference type="Proteomes" id="UP000184066">
    <property type="component" value="Unassembled WGS sequence"/>
</dbReference>
<feature type="signal peptide" evidence="3">
    <location>
        <begin position="1"/>
        <end position="20"/>
    </location>
</feature>
<organism evidence="4 5">
    <name type="scientific">Oceanicella actignis</name>
    <dbReference type="NCBI Taxonomy" id="1189325"/>
    <lineage>
        <taxon>Bacteria</taxon>
        <taxon>Pseudomonadati</taxon>
        <taxon>Pseudomonadota</taxon>
        <taxon>Alphaproteobacteria</taxon>
        <taxon>Rhodobacterales</taxon>
        <taxon>Paracoccaceae</taxon>
        <taxon>Oceanicella</taxon>
    </lineage>
</organism>
<accession>A0A1M7RUK3</accession>
<evidence type="ECO:0000313" key="4">
    <source>
        <dbReference type="EMBL" id="SHN49955.1"/>
    </source>
</evidence>
<dbReference type="InterPro" id="IPR001087">
    <property type="entry name" value="GDSL"/>
</dbReference>
<keyword evidence="2" id="KW-0472">Membrane</keyword>
<dbReference type="Pfam" id="PF00657">
    <property type="entry name" value="Lipase_GDSL"/>
    <property type="match status" value="1"/>
</dbReference>
<name>A0A1M7RUK3_9RHOB</name>
<keyword evidence="3" id="KW-0732">Signal</keyword>
<evidence type="ECO:0000256" key="2">
    <source>
        <dbReference type="SAM" id="Phobius"/>
    </source>
</evidence>
<evidence type="ECO:0000256" key="3">
    <source>
        <dbReference type="SAM" id="SignalP"/>
    </source>
</evidence>
<dbReference type="Gene3D" id="3.40.50.1110">
    <property type="entry name" value="SGNH hydrolase"/>
    <property type="match status" value="1"/>
</dbReference>
<evidence type="ECO:0000313" key="5">
    <source>
        <dbReference type="Proteomes" id="UP000184066"/>
    </source>
</evidence>
<protein>
    <submittedName>
        <fullName evidence="4">Outer membrane lipase/esterase</fullName>
    </submittedName>
</protein>
<dbReference type="GO" id="GO:0016788">
    <property type="term" value="F:hydrolase activity, acting on ester bonds"/>
    <property type="evidence" value="ECO:0007669"/>
    <property type="project" value="InterPro"/>
</dbReference>
<keyword evidence="2" id="KW-1133">Transmembrane helix</keyword>
<dbReference type="AlphaFoldDB" id="A0A1M7RUK3"/>
<keyword evidence="2" id="KW-0812">Transmembrane</keyword>
<feature type="chain" id="PRO_5009929009" evidence="3">
    <location>
        <begin position="21"/>
        <end position="316"/>
    </location>
</feature>
<dbReference type="PANTHER" id="PTHR45648">
    <property type="entry name" value="GDSL LIPASE/ACYLHYDROLASE FAMILY PROTEIN (AFU_ORTHOLOGUE AFUA_4G14700)"/>
    <property type="match status" value="1"/>
</dbReference>
<proteinExistence type="predicted"/>
<gene>
    <name evidence="4" type="ORF">SAMN05216200_101161</name>
</gene>
<dbReference type="CDD" id="cd01846">
    <property type="entry name" value="fatty_acyltransferase_like"/>
    <property type="match status" value="1"/>
</dbReference>
<dbReference type="SUPFAM" id="SSF52266">
    <property type="entry name" value="SGNH hydrolase"/>
    <property type="match status" value="1"/>
</dbReference>
<dbReference type="InterPro" id="IPR051058">
    <property type="entry name" value="GDSL_Est/Lipase"/>
</dbReference>
<dbReference type="RefSeq" id="WP_072745756.1">
    <property type="nucleotide sequence ID" value="NZ_FOHL01000002.1"/>
</dbReference>
<dbReference type="InterPro" id="IPR036514">
    <property type="entry name" value="SGNH_hydro_sf"/>
</dbReference>
<reference evidence="4 5" key="1">
    <citation type="submission" date="2016-12" db="EMBL/GenBank/DDBJ databases">
        <authorList>
            <person name="Song W.-J."/>
            <person name="Kurnit D.M."/>
        </authorList>
    </citation>
    <scope>NUCLEOTIDE SEQUENCE [LARGE SCALE GENOMIC DNA]</scope>
    <source>
        <strain evidence="4 5">CGMCC 1.10808</strain>
    </source>
</reference>
<dbReference type="PANTHER" id="PTHR45648:SF22">
    <property type="entry name" value="GDSL LIPASE_ACYLHYDROLASE FAMILY PROTEIN (AFU_ORTHOLOGUE AFUA_4G14700)"/>
    <property type="match status" value="1"/>
</dbReference>
<evidence type="ECO:0000256" key="1">
    <source>
        <dbReference type="ARBA" id="ARBA00022801"/>
    </source>
</evidence>